<dbReference type="InterPro" id="IPR044257">
    <property type="entry name" value="TRM32-like"/>
</dbReference>
<feature type="region of interest" description="Disordered" evidence="1">
    <location>
        <begin position="1"/>
        <end position="20"/>
    </location>
</feature>
<dbReference type="InterPro" id="IPR025486">
    <property type="entry name" value="DUF4378"/>
</dbReference>
<dbReference type="eggNOG" id="ENOG502QQYR">
    <property type="taxonomic scope" value="Eukaryota"/>
</dbReference>
<evidence type="ECO:0000313" key="6">
    <source>
        <dbReference type="RefSeq" id="XP_010253178.1"/>
    </source>
</evidence>
<feature type="domain" description="DUF3741" evidence="2">
    <location>
        <begin position="229"/>
        <end position="269"/>
    </location>
</feature>
<evidence type="ECO:0000259" key="3">
    <source>
        <dbReference type="Pfam" id="PF14309"/>
    </source>
</evidence>
<gene>
    <name evidence="5 6" type="primary">LOC104594546</name>
</gene>
<dbReference type="KEGG" id="nnu:104594546"/>
<evidence type="ECO:0000256" key="1">
    <source>
        <dbReference type="SAM" id="MobiDB-lite"/>
    </source>
</evidence>
<dbReference type="InterPro" id="IPR022212">
    <property type="entry name" value="DUF3741"/>
</dbReference>
<dbReference type="STRING" id="4432.A0A1U7ZX89"/>
<accession>A0A1U7ZX89</accession>
<dbReference type="OMA" id="DAFSICE"/>
<feature type="region of interest" description="Disordered" evidence="1">
    <location>
        <begin position="608"/>
        <end position="631"/>
    </location>
</feature>
<feature type="compositionally biased region" description="Polar residues" evidence="1">
    <location>
        <begin position="8"/>
        <end position="19"/>
    </location>
</feature>
<feature type="domain" description="DUF4378" evidence="3">
    <location>
        <begin position="733"/>
        <end position="891"/>
    </location>
</feature>
<dbReference type="PANTHER" id="PTHR47071:SF9">
    <property type="entry name" value="TRM32-LIKE PROTEIN (DUF3741)"/>
    <property type="match status" value="1"/>
</dbReference>
<proteinExistence type="predicted"/>
<name>A0A1U7ZX89_NELNU</name>
<evidence type="ECO:0000313" key="5">
    <source>
        <dbReference type="RefSeq" id="XP_010253177.1"/>
    </source>
</evidence>
<evidence type="ECO:0000259" key="2">
    <source>
        <dbReference type="Pfam" id="PF12552"/>
    </source>
</evidence>
<evidence type="ECO:0000313" key="4">
    <source>
        <dbReference type="Proteomes" id="UP000189703"/>
    </source>
</evidence>
<dbReference type="Pfam" id="PF12552">
    <property type="entry name" value="DUF3741"/>
    <property type="match status" value="1"/>
</dbReference>
<protein>
    <submittedName>
        <fullName evidence="5 6">Uncharacterized protein LOC104594546 isoform X1</fullName>
    </submittedName>
</protein>
<dbReference type="Pfam" id="PF14309">
    <property type="entry name" value="DUF4378"/>
    <property type="match status" value="1"/>
</dbReference>
<feature type="compositionally biased region" description="Basic and acidic residues" evidence="1">
    <location>
        <begin position="608"/>
        <end position="621"/>
    </location>
</feature>
<dbReference type="RefSeq" id="XP_010253177.1">
    <property type="nucleotide sequence ID" value="XM_010254875.2"/>
</dbReference>
<dbReference type="PANTHER" id="PTHR47071">
    <property type="entry name" value="PROTEIN TRM32"/>
    <property type="match status" value="1"/>
</dbReference>
<reference evidence="5 6" key="1">
    <citation type="submission" date="2025-04" db="UniProtKB">
        <authorList>
            <consortium name="RefSeq"/>
        </authorList>
    </citation>
    <scope>IDENTIFICATION</scope>
</reference>
<dbReference type="AlphaFoldDB" id="A0A1U7ZX89"/>
<dbReference type="Proteomes" id="UP000189703">
    <property type="component" value="Unplaced"/>
</dbReference>
<organism evidence="4 5">
    <name type="scientific">Nelumbo nucifera</name>
    <name type="common">Sacred lotus</name>
    <dbReference type="NCBI Taxonomy" id="4432"/>
    <lineage>
        <taxon>Eukaryota</taxon>
        <taxon>Viridiplantae</taxon>
        <taxon>Streptophyta</taxon>
        <taxon>Embryophyta</taxon>
        <taxon>Tracheophyta</taxon>
        <taxon>Spermatophyta</taxon>
        <taxon>Magnoliopsida</taxon>
        <taxon>Proteales</taxon>
        <taxon>Nelumbonaceae</taxon>
        <taxon>Nelumbo</taxon>
    </lineage>
</organism>
<dbReference type="GeneID" id="104594546"/>
<keyword evidence="4" id="KW-1185">Reference proteome</keyword>
<sequence length="895" mass="100536">MGKHFPRKSSSVRPSQNNHPGCMSGVFDILDFHQWHNVRKVIPIPHRRHRGGKNAEDLKSPKMDLDTANSAETLEVTDAEISNFRMEEKMTETGPTNKFGNACIKALLAEEMSKEEDQKHQISGSPAQSELFQTESIHHFEPPIVKTRANSEGQRTGFCVDNTATSAASMQCTPEESESDTCHRHCKVYNPMLGHNQLDEQGIQLVEKRALLWDKLMKGKEEFLMKKVNDIKDLGDGASTHQTKKFLDALEIFNVNKDLFFKILQDPDSALASQFRGVQASRAKTGLTKSGSFPLPGSVRKNFILLMDQKEIGPSAKRESKLHAGIQTAKLSKVESSSSDDNVGSILKPEDITPKITETCTGLDSSLGSPHELKKRGESQVVLSRFQNIKKKIKQAIKESKKERLRISMDAILHKIPYGRRSSKDVRDQWKEFAKGGNKVSPKNYESNGPLSSICKGNQNRMRRTVSLNESLNRYSQLFESSYGKEAKQQFCDRLKVTNDGGCSPRRQASKTFGRILSMPNIEYLFSLQNDISCDIPCLGMETRNHADESANIDSSISDEQKLLGLPTITEDTRDSEVLVKSESQENLVQESESISVHKDQVGLVFYRNDDGNTEDNRTSDNMDDIGDGTSISLNKQEVGPKLAQPSPVSALDSCFQEDVASPAKFITEDSEFRSMCTYFDNMDSSVNLQNHSAVDSSSDNGNTVDLANAQVKNEYYNGKHVDVNVDRKDESEFNYVRDVLKLSGFSGNEYLGTWYSPDQPVDPSLFEEIEICSPRNYSRHGALGSCDYQLLFDLINEVLLEIYGLSLAYWPHPLSSNSHIRPMPVGHHVLEEVWSSVSWYLKLQPELDPSLDYIVSRDLAKSDGWMNLQFDIECVGLELEEWILDDLLDEVTYS</sequence>
<dbReference type="OrthoDB" id="758104at2759"/>
<dbReference type="RefSeq" id="XP_010253178.1">
    <property type="nucleotide sequence ID" value="XM_010254876.2"/>
</dbReference>